<evidence type="ECO:0000256" key="3">
    <source>
        <dbReference type="ARBA" id="ARBA00022989"/>
    </source>
</evidence>
<proteinExistence type="predicted"/>
<dbReference type="KEGG" id="ipu:108278309"/>
<evidence type="ECO:0000313" key="6">
    <source>
        <dbReference type="Proteomes" id="UP000221080"/>
    </source>
</evidence>
<dbReference type="AlphaFoldDB" id="A0A2D0SWL3"/>
<accession>A0A2D0SWL3</accession>
<dbReference type="CTD" id="798836"/>
<name>A0A2D0SWL3_ICTPU</name>
<keyword evidence="3 5" id="KW-1133">Transmembrane helix</keyword>
<dbReference type="PRINTS" id="PR00259">
    <property type="entry name" value="TMFOUR"/>
</dbReference>
<dbReference type="OMA" id="TCEANCI"/>
<dbReference type="OrthoDB" id="5845060at2759"/>
<dbReference type="PANTHER" id="PTHR19282:SF203">
    <property type="entry name" value="TETRASPANIN-13"/>
    <property type="match status" value="1"/>
</dbReference>
<reference evidence="7" key="2">
    <citation type="submission" date="2025-08" db="UniProtKB">
        <authorList>
            <consortium name="RefSeq"/>
        </authorList>
    </citation>
    <scope>IDENTIFICATION</scope>
    <source>
        <tissue evidence="7">Blood</tissue>
    </source>
</reference>
<protein>
    <submittedName>
        <fullName evidence="7">Tetraspanin-13a</fullName>
    </submittedName>
</protein>
<comment type="subcellular location">
    <subcellularLocation>
        <location evidence="1">Membrane</location>
        <topology evidence="1">Multi-pass membrane protein</topology>
    </subcellularLocation>
</comment>
<feature type="transmembrane region" description="Helical" evidence="5">
    <location>
        <begin position="164"/>
        <end position="187"/>
    </location>
</feature>
<dbReference type="PANTHER" id="PTHR19282">
    <property type="entry name" value="TETRASPANIN"/>
    <property type="match status" value="1"/>
</dbReference>
<feature type="transmembrane region" description="Helical" evidence="5">
    <location>
        <begin position="12"/>
        <end position="33"/>
    </location>
</feature>
<dbReference type="Pfam" id="PF00335">
    <property type="entry name" value="Tetraspanin"/>
    <property type="match status" value="1"/>
</dbReference>
<organism evidence="6 7">
    <name type="scientific">Ictalurus punctatus</name>
    <name type="common">Channel catfish</name>
    <name type="synonym">Silurus punctatus</name>
    <dbReference type="NCBI Taxonomy" id="7998"/>
    <lineage>
        <taxon>Eukaryota</taxon>
        <taxon>Metazoa</taxon>
        <taxon>Chordata</taxon>
        <taxon>Craniata</taxon>
        <taxon>Vertebrata</taxon>
        <taxon>Euteleostomi</taxon>
        <taxon>Actinopterygii</taxon>
        <taxon>Neopterygii</taxon>
        <taxon>Teleostei</taxon>
        <taxon>Ostariophysi</taxon>
        <taxon>Siluriformes</taxon>
        <taxon>Ictaluridae</taxon>
        <taxon>Ictalurus</taxon>
    </lineage>
</organism>
<reference evidence="6" key="1">
    <citation type="journal article" date="2016" name="Nat. Commun.">
        <title>The channel catfish genome sequence provides insights into the evolution of scale formation in teleosts.</title>
        <authorList>
            <person name="Liu Z."/>
            <person name="Liu S."/>
            <person name="Yao J."/>
            <person name="Bao L."/>
            <person name="Zhang J."/>
            <person name="Li Y."/>
            <person name="Jiang C."/>
            <person name="Sun L."/>
            <person name="Wang R."/>
            <person name="Zhang Y."/>
            <person name="Zhou T."/>
            <person name="Zeng Q."/>
            <person name="Fu Q."/>
            <person name="Gao S."/>
            <person name="Li N."/>
            <person name="Koren S."/>
            <person name="Jiang Y."/>
            <person name="Zimin A."/>
            <person name="Xu P."/>
            <person name="Phillippy A.M."/>
            <person name="Geng X."/>
            <person name="Song L."/>
            <person name="Sun F."/>
            <person name="Li C."/>
            <person name="Wang X."/>
            <person name="Chen A."/>
            <person name="Jin Y."/>
            <person name="Yuan Z."/>
            <person name="Yang Y."/>
            <person name="Tan S."/>
            <person name="Peatman E."/>
            <person name="Lu J."/>
            <person name="Qin Z."/>
            <person name="Dunham R."/>
            <person name="Li Z."/>
            <person name="Sonstegard T."/>
            <person name="Feng J."/>
            <person name="Danzmann R.G."/>
            <person name="Schroeder S."/>
            <person name="Scheffler B."/>
            <person name="Duke M.V."/>
            <person name="Ballard L."/>
            <person name="Kucuktas H."/>
            <person name="Kaltenboeck L."/>
            <person name="Liu H."/>
            <person name="Armbruster J."/>
            <person name="Xie Y."/>
            <person name="Kirby M.L."/>
            <person name="Tian Y."/>
            <person name="Flanagan M.E."/>
            <person name="Mu W."/>
            <person name="Waldbieser G.C."/>
        </authorList>
    </citation>
    <scope>NUCLEOTIDE SEQUENCE [LARGE SCALE GENOMIC DNA]</scope>
    <source>
        <strain evidence="6">SDA103</strain>
    </source>
</reference>
<dbReference type="InterPro" id="IPR018499">
    <property type="entry name" value="Tetraspanin/Peripherin"/>
</dbReference>
<evidence type="ECO:0000256" key="2">
    <source>
        <dbReference type="ARBA" id="ARBA00022692"/>
    </source>
</evidence>
<keyword evidence="6" id="KW-1185">Reference proteome</keyword>
<feature type="transmembrane region" description="Helical" evidence="5">
    <location>
        <begin position="45"/>
        <end position="68"/>
    </location>
</feature>
<evidence type="ECO:0000313" key="7">
    <source>
        <dbReference type="RefSeq" id="XP_017347072.1"/>
    </source>
</evidence>
<evidence type="ECO:0000256" key="5">
    <source>
        <dbReference type="SAM" id="Phobius"/>
    </source>
</evidence>
<feature type="transmembrane region" description="Helical" evidence="5">
    <location>
        <begin position="75"/>
        <end position="99"/>
    </location>
</feature>
<dbReference type="RefSeq" id="XP_017347072.1">
    <property type="nucleotide sequence ID" value="XM_017491583.3"/>
</dbReference>
<dbReference type="Proteomes" id="UP000221080">
    <property type="component" value="Chromosome 17"/>
</dbReference>
<evidence type="ECO:0000256" key="4">
    <source>
        <dbReference type="ARBA" id="ARBA00023136"/>
    </source>
</evidence>
<dbReference type="GeneID" id="108278309"/>
<keyword evidence="4 5" id="KW-0472">Membrane</keyword>
<keyword evidence="2 5" id="KW-0812">Transmembrane</keyword>
<gene>
    <name evidence="7" type="primary">tspan13a</name>
</gene>
<sequence>MACGGFVCSKYTLLALNILYMLVSLLLIAGAAWGKWVDLFSSFRVVAAIIAVGVFLFFVAMLGLCAAMKHHQVLLFFYMVILLMVFIVQFSVSCASLAINKDQQKLLMEIGWNKSEAVQMELEKSLDCCGFSEVIYNGTCEANCILAQNCEPCSGKIQVYADDVLHFVGGTSLFFSFTEILGVWLTYRYRNLKKPRLNPHAFL</sequence>
<evidence type="ECO:0000256" key="1">
    <source>
        <dbReference type="ARBA" id="ARBA00004141"/>
    </source>
</evidence>
<dbReference type="GO" id="GO:0016020">
    <property type="term" value="C:membrane"/>
    <property type="evidence" value="ECO:0007669"/>
    <property type="project" value="UniProtKB-SubCell"/>
</dbReference>